<dbReference type="PANTHER" id="PTHR34580">
    <property type="match status" value="1"/>
</dbReference>
<comment type="caution">
    <text evidence="2">The sequence shown here is derived from an EMBL/GenBank/DDBJ whole genome shotgun (WGS) entry which is preliminary data.</text>
</comment>
<dbReference type="InterPro" id="IPR051534">
    <property type="entry name" value="CBASS_pafABC_assoc_protein"/>
</dbReference>
<reference evidence="2 3" key="1">
    <citation type="submission" date="2017-07" db="EMBL/GenBank/DDBJ databases">
        <title>Draft genome sequence of Prevotella copri isolated from the gut of healthy adult Indian.</title>
        <authorList>
            <person name="Das B."/>
            <person name="Bag S."/>
            <person name="Ghosh T.S."/>
        </authorList>
    </citation>
    <scope>NUCLEOTIDE SEQUENCE [LARGE SCALE GENOMIC DNA]</scope>
    <source>
        <strain evidence="2 3">Indica</strain>
    </source>
</reference>
<feature type="domain" description="WYL" evidence="1">
    <location>
        <begin position="159"/>
        <end position="224"/>
    </location>
</feature>
<dbReference type="EMBL" id="NMPZ01000004">
    <property type="protein sequence ID" value="OXL44821.1"/>
    <property type="molecule type" value="Genomic_DNA"/>
</dbReference>
<evidence type="ECO:0000259" key="1">
    <source>
        <dbReference type="Pfam" id="PF13280"/>
    </source>
</evidence>
<name>A0AA91YXX8_9BACT</name>
<accession>A0AA91YXX8</accession>
<dbReference type="Proteomes" id="UP000215155">
    <property type="component" value="Unassembled WGS sequence"/>
</dbReference>
<proteinExistence type="predicted"/>
<dbReference type="AlphaFoldDB" id="A0AA91YXX8"/>
<gene>
    <name evidence="2" type="ORF">CFT61_03890</name>
</gene>
<evidence type="ECO:0000313" key="2">
    <source>
        <dbReference type="EMBL" id="OXL44821.1"/>
    </source>
</evidence>
<dbReference type="PROSITE" id="PS52050">
    <property type="entry name" value="WYL"/>
    <property type="match status" value="1"/>
</dbReference>
<dbReference type="InterPro" id="IPR026881">
    <property type="entry name" value="WYL_dom"/>
</dbReference>
<dbReference type="RefSeq" id="WP_089543163.1">
    <property type="nucleotide sequence ID" value="NZ_NMPZ01000004.1"/>
</dbReference>
<sequence length="252" mass="30092">MKFDKITQLRFLILDWCLSDKEHKYTYEELTARMDEALFGDSSFSILPSLVDDDINAIQNYIAFDTQIISYPMEDGEKCYYGYEDPCYRMFYNKLSFEELKKICSTLRPLYISVKTYEEYKDSSELTFLHEIILNLEERLGISGKIPSAEETYSLKGLEHLPNLVDAIINKQPLKIYYRTFNQREFEVTCHPYYIKLHNNRWFLLAWTKQYNQLGYYTLDRIVTFEKEEVPYICINKKYDLGKYFDAITMLG</sequence>
<dbReference type="Pfam" id="PF13280">
    <property type="entry name" value="WYL"/>
    <property type="match status" value="1"/>
</dbReference>
<dbReference type="PANTHER" id="PTHR34580:SF9">
    <property type="entry name" value="SLL5097 PROTEIN"/>
    <property type="match status" value="1"/>
</dbReference>
<organism evidence="2 3">
    <name type="scientific">Segatella copri</name>
    <dbReference type="NCBI Taxonomy" id="165179"/>
    <lineage>
        <taxon>Bacteria</taxon>
        <taxon>Pseudomonadati</taxon>
        <taxon>Bacteroidota</taxon>
        <taxon>Bacteroidia</taxon>
        <taxon>Bacteroidales</taxon>
        <taxon>Prevotellaceae</taxon>
        <taxon>Segatella</taxon>
    </lineage>
</organism>
<evidence type="ECO:0000313" key="3">
    <source>
        <dbReference type="Proteomes" id="UP000215155"/>
    </source>
</evidence>
<protein>
    <recommendedName>
        <fullName evidence="1">WYL domain-containing protein</fullName>
    </recommendedName>
</protein>